<sequence>MRVLWGAVVAGAALAVASASWGQTPAPTAGFAVPVEALKLGGAKAGFMESGASAGGRQMLVKTYQRTSQGFVNSKSKITKAFRFMTADGAVTLAGKCVIRAEGRNLLGIDYTKTDARGYNCAAEDQAPEQYAMEVALPSFGDARIGGALGLTIKKDRPTSDVQAVLRGRLIYAGVAYEAKPTGFYTDSFMARRVVRGYDILRDGKLIGRLSYPQKEMTSTKDQGDIIVPTSQADGRDAVLFMVMSLNAMPDVYAEQVRREISWY</sequence>
<dbReference type="EMBL" id="CP023315">
    <property type="protein sequence ID" value="ATC31134.1"/>
    <property type="molecule type" value="Genomic_DNA"/>
</dbReference>
<proteinExistence type="predicted"/>
<feature type="chain" id="PRO_5012403140" evidence="1">
    <location>
        <begin position="23"/>
        <end position="264"/>
    </location>
</feature>
<accession>A0A290MGI4</accession>
<protein>
    <submittedName>
        <fullName evidence="2">Uncharacterized protein</fullName>
    </submittedName>
</protein>
<keyword evidence="1" id="KW-0732">Signal</keyword>
<dbReference type="Proteomes" id="UP000217311">
    <property type="component" value="Chromosome"/>
</dbReference>
<evidence type="ECO:0000313" key="3">
    <source>
        <dbReference type="Proteomes" id="UP000217311"/>
    </source>
</evidence>
<name>A0A290MGI4_CAUVI</name>
<gene>
    <name evidence="2" type="ORF">CA606_01540</name>
</gene>
<evidence type="ECO:0000313" key="2">
    <source>
        <dbReference type="EMBL" id="ATC31134.1"/>
    </source>
</evidence>
<feature type="signal peptide" evidence="1">
    <location>
        <begin position="1"/>
        <end position="22"/>
    </location>
</feature>
<dbReference type="AlphaFoldDB" id="A0A290MGI4"/>
<reference evidence="3" key="1">
    <citation type="submission" date="2017-09" db="EMBL/GenBank/DDBJ databases">
        <title>Genome evolution observed in wild isolates of Caulobacter crescentus.</title>
        <authorList>
            <person name="Ely B."/>
            <person name="Wilson K."/>
            <person name="Scott D."/>
        </authorList>
    </citation>
    <scope>NUCLEOTIDE SEQUENCE [LARGE SCALE GENOMIC DNA]</scope>
    <source>
        <strain evidence="3">CB13b1a</strain>
    </source>
</reference>
<organism evidence="2 3">
    <name type="scientific">Caulobacter vibrioides</name>
    <name type="common">Caulobacter crescentus</name>
    <dbReference type="NCBI Taxonomy" id="155892"/>
    <lineage>
        <taxon>Bacteria</taxon>
        <taxon>Pseudomonadati</taxon>
        <taxon>Pseudomonadota</taxon>
        <taxon>Alphaproteobacteria</taxon>
        <taxon>Caulobacterales</taxon>
        <taxon>Caulobacteraceae</taxon>
        <taxon>Caulobacter</taxon>
    </lineage>
</organism>
<evidence type="ECO:0000256" key="1">
    <source>
        <dbReference type="SAM" id="SignalP"/>
    </source>
</evidence>
<dbReference type="RefSeq" id="WP_096050600.1">
    <property type="nucleotide sequence ID" value="NZ_CP023315.3"/>
</dbReference>